<gene>
    <name evidence="1" type="ORF">JY651_18445</name>
</gene>
<dbReference type="Gene3D" id="1.10.606.10">
    <property type="entry name" value="Vanadium-containing Chloroperoxidase, domain 2"/>
    <property type="match status" value="1"/>
</dbReference>
<dbReference type="EMBL" id="CP071090">
    <property type="protein sequence ID" value="QSQ28154.1"/>
    <property type="molecule type" value="Genomic_DNA"/>
</dbReference>
<dbReference type="InterPro" id="IPR036938">
    <property type="entry name" value="PAP2/HPO_sf"/>
</dbReference>
<organism evidence="1 2">
    <name type="scientific">Pyxidicoccus parkwayensis</name>
    <dbReference type="NCBI Taxonomy" id="2813578"/>
    <lineage>
        <taxon>Bacteria</taxon>
        <taxon>Pseudomonadati</taxon>
        <taxon>Myxococcota</taxon>
        <taxon>Myxococcia</taxon>
        <taxon>Myxococcales</taxon>
        <taxon>Cystobacterineae</taxon>
        <taxon>Myxococcaceae</taxon>
        <taxon>Pyxidicoccus</taxon>
    </lineage>
</organism>
<dbReference type="Proteomes" id="UP000662747">
    <property type="component" value="Chromosome"/>
</dbReference>
<dbReference type="InterPro" id="IPR016119">
    <property type="entry name" value="Br/Cl_peroxidase_C"/>
</dbReference>
<keyword evidence="2" id="KW-1185">Reference proteome</keyword>
<evidence type="ECO:0000313" key="1">
    <source>
        <dbReference type="EMBL" id="QSQ28154.1"/>
    </source>
</evidence>
<sequence>MGGELNKLASNIALFRNAGGVHWRSDYTESLPLGESVAIGLLQEMSLTFNEDDAFFQFTKFDGTKVRIVRGKVEPVAP</sequence>
<proteinExistence type="predicted"/>
<accession>A0ABX7PCF8</accession>
<reference evidence="1 2" key="1">
    <citation type="submission" date="2021-02" db="EMBL/GenBank/DDBJ databases">
        <title>De Novo genome assembly of isolated myxobacteria.</title>
        <authorList>
            <person name="Stevens D.C."/>
        </authorList>
    </citation>
    <scope>NUCLEOTIDE SEQUENCE [LARGE SCALE GENOMIC DNA]</scope>
    <source>
        <strain evidence="2">SCPEA02</strain>
    </source>
</reference>
<dbReference type="SUPFAM" id="SSF48317">
    <property type="entry name" value="Acid phosphatase/Vanadium-dependent haloperoxidase"/>
    <property type="match status" value="1"/>
</dbReference>
<name>A0ABX7PCF8_9BACT</name>
<evidence type="ECO:0000313" key="2">
    <source>
        <dbReference type="Proteomes" id="UP000662747"/>
    </source>
</evidence>
<protein>
    <submittedName>
        <fullName evidence="1">Uncharacterized protein</fullName>
    </submittedName>
</protein>